<proteinExistence type="predicted"/>
<evidence type="ECO:0000313" key="10">
    <source>
        <dbReference type="Proteomes" id="UP001205740"/>
    </source>
</evidence>
<dbReference type="PANTHER" id="PTHR30385:SF4">
    <property type="entry name" value="RNA POLYMERASE SIGMA-E FACTOR"/>
    <property type="match status" value="1"/>
</dbReference>
<feature type="region of interest" description="Disordered" evidence="5">
    <location>
        <begin position="1"/>
        <end position="28"/>
    </location>
</feature>
<dbReference type="InterPro" id="IPR013324">
    <property type="entry name" value="RNA_pol_sigma_r3/r4-like"/>
</dbReference>
<dbReference type="InterPro" id="IPR007630">
    <property type="entry name" value="RNA_pol_sigma70_r4"/>
</dbReference>
<dbReference type="EMBL" id="JAMTCG010000006">
    <property type="protein sequence ID" value="MCP2162305.1"/>
    <property type="molecule type" value="Genomic_DNA"/>
</dbReference>
<dbReference type="NCBIfam" id="TIGR02980">
    <property type="entry name" value="SigBFG"/>
    <property type="match status" value="1"/>
</dbReference>
<feature type="domain" description="RNA polymerase sigma-70 region 3" evidence="6">
    <location>
        <begin position="131"/>
        <end position="189"/>
    </location>
</feature>
<name>A0ABT1H4Z0_9NOCA</name>
<sequence>MISNDSPDRSVAPTSARSRSHDDDYSDVPDVLSQVAAARGRDRERLRDSVIARCLPLADHVARRFGGRGEPYDDLVQVARVGLVNAIDRYDPERGSDFLSFAVPTVMGEVRRYFRDAAWCMRVPRRTKENYLQITRVSDALSQRLGRSPKPSEIAAETGLAIDDVIDGLVAGASYHTTSIDAEFGGDSATPSIRETLGSRDERIGQIDELVSVRPAIDALPPRERRILVLRYFDSMSQSQIAREIGISQMHVSRILSATLDRLRAGVRDRSVDEDWTAGAA</sequence>
<evidence type="ECO:0000256" key="2">
    <source>
        <dbReference type="ARBA" id="ARBA00023082"/>
    </source>
</evidence>
<dbReference type="Gene3D" id="1.20.120.1810">
    <property type="match status" value="1"/>
</dbReference>
<evidence type="ECO:0000259" key="7">
    <source>
        <dbReference type="Pfam" id="PF04542"/>
    </source>
</evidence>
<protein>
    <submittedName>
        <fullName evidence="9">RNA polymerase sigma-B factor</fullName>
    </submittedName>
</protein>
<gene>
    <name evidence="9" type="ORF">LX12_003509</name>
</gene>
<dbReference type="InterPro" id="IPR014322">
    <property type="entry name" value="RNA_pol_sigma-B/F/G"/>
</dbReference>
<dbReference type="PRINTS" id="PR00046">
    <property type="entry name" value="SIGMA70FCT"/>
</dbReference>
<keyword evidence="1" id="KW-0805">Transcription regulation</keyword>
<evidence type="ECO:0000256" key="1">
    <source>
        <dbReference type="ARBA" id="ARBA00023015"/>
    </source>
</evidence>
<keyword evidence="4" id="KW-0804">Transcription</keyword>
<keyword evidence="3" id="KW-0238">DNA-binding</keyword>
<evidence type="ECO:0000256" key="5">
    <source>
        <dbReference type="SAM" id="MobiDB-lite"/>
    </source>
</evidence>
<dbReference type="SUPFAM" id="SSF88659">
    <property type="entry name" value="Sigma3 and sigma4 domains of RNA polymerase sigma factors"/>
    <property type="match status" value="2"/>
</dbReference>
<dbReference type="InterPro" id="IPR007624">
    <property type="entry name" value="RNA_pol_sigma70_r3"/>
</dbReference>
<dbReference type="InterPro" id="IPR013325">
    <property type="entry name" value="RNA_pol_sigma_r2"/>
</dbReference>
<accession>A0ABT1H4Z0</accession>
<evidence type="ECO:0000256" key="3">
    <source>
        <dbReference type="ARBA" id="ARBA00023125"/>
    </source>
</evidence>
<dbReference type="Gene3D" id="1.10.10.10">
    <property type="entry name" value="Winged helix-like DNA-binding domain superfamily/Winged helix DNA-binding domain"/>
    <property type="match status" value="2"/>
</dbReference>
<dbReference type="CDD" id="cd06171">
    <property type="entry name" value="Sigma70_r4"/>
    <property type="match status" value="1"/>
</dbReference>
<dbReference type="InterPro" id="IPR007627">
    <property type="entry name" value="RNA_pol_sigma70_r2"/>
</dbReference>
<feature type="domain" description="RNA polymerase sigma-70 region 4" evidence="8">
    <location>
        <begin position="216"/>
        <end position="265"/>
    </location>
</feature>
<dbReference type="SUPFAM" id="SSF88946">
    <property type="entry name" value="Sigma2 domain of RNA polymerase sigma factors"/>
    <property type="match status" value="1"/>
</dbReference>
<dbReference type="RefSeq" id="WP_253655862.1">
    <property type="nucleotide sequence ID" value="NZ_BAAAOE010000005.1"/>
</dbReference>
<comment type="caution">
    <text evidence="9">The sequence shown here is derived from an EMBL/GenBank/DDBJ whole genome shotgun (WGS) entry which is preliminary data.</text>
</comment>
<dbReference type="InterPro" id="IPR036388">
    <property type="entry name" value="WH-like_DNA-bd_sf"/>
</dbReference>
<dbReference type="Pfam" id="PF04539">
    <property type="entry name" value="Sigma70_r3"/>
    <property type="match status" value="1"/>
</dbReference>
<dbReference type="NCBIfam" id="TIGR02937">
    <property type="entry name" value="sigma70-ECF"/>
    <property type="match status" value="1"/>
</dbReference>
<evidence type="ECO:0000313" key="9">
    <source>
        <dbReference type="EMBL" id="MCP2162305.1"/>
    </source>
</evidence>
<dbReference type="Pfam" id="PF04545">
    <property type="entry name" value="Sigma70_r4"/>
    <property type="match status" value="1"/>
</dbReference>
<dbReference type="Pfam" id="PF04542">
    <property type="entry name" value="Sigma70_r2"/>
    <property type="match status" value="1"/>
</dbReference>
<dbReference type="InterPro" id="IPR000943">
    <property type="entry name" value="RNA_pol_sigma70"/>
</dbReference>
<organism evidence="9 10">
    <name type="scientific">Williamsia serinedens</name>
    <dbReference type="NCBI Taxonomy" id="391736"/>
    <lineage>
        <taxon>Bacteria</taxon>
        <taxon>Bacillati</taxon>
        <taxon>Actinomycetota</taxon>
        <taxon>Actinomycetes</taxon>
        <taxon>Mycobacteriales</taxon>
        <taxon>Nocardiaceae</taxon>
        <taxon>Williamsia</taxon>
    </lineage>
</organism>
<evidence type="ECO:0000259" key="6">
    <source>
        <dbReference type="Pfam" id="PF04539"/>
    </source>
</evidence>
<dbReference type="InterPro" id="IPR014284">
    <property type="entry name" value="RNA_pol_sigma-70_dom"/>
</dbReference>
<dbReference type="PANTHER" id="PTHR30385">
    <property type="entry name" value="SIGMA FACTOR F FLAGELLAR"/>
    <property type="match status" value="1"/>
</dbReference>
<evidence type="ECO:0000259" key="8">
    <source>
        <dbReference type="Pfam" id="PF04545"/>
    </source>
</evidence>
<keyword evidence="2" id="KW-0731">Sigma factor</keyword>
<reference evidence="9 10" key="1">
    <citation type="submission" date="2022-06" db="EMBL/GenBank/DDBJ databases">
        <title>Genomic Encyclopedia of Archaeal and Bacterial Type Strains, Phase II (KMG-II): from individual species to whole genera.</title>
        <authorList>
            <person name="Goeker M."/>
        </authorList>
    </citation>
    <scope>NUCLEOTIDE SEQUENCE [LARGE SCALE GENOMIC DNA]</scope>
    <source>
        <strain evidence="9 10">DSM 45037</strain>
    </source>
</reference>
<evidence type="ECO:0000256" key="4">
    <source>
        <dbReference type="ARBA" id="ARBA00023163"/>
    </source>
</evidence>
<dbReference type="Proteomes" id="UP001205740">
    <property type="component" value="Unassembled WGS sequence"/>
</dbReference>
<keyword evidence="10" id="KW-1185">Reference proteome</keyword>
<feature type="domain" description="RNA polymerase sigma-70 region 2" evidence="7">
    <location>
        <begin position="51"/>
        <end position="119"/>
    </location>
</feature>